<dbReference type="InterPro" id="IPR008969">
    <property type="entry name" value="CarboxyPept-like_regulatory"/>
</dbReference>
<evidence type="ECO:0000256" key="10">
    <source>
        <dbReference type="PROSITE-ProRule" id="PRU01360"/>
    </source>
</evidence>
<dbReference type="InterPro" id="IPR000531">
    <property type="entry name" value="Beta-barrel_TonB"/>
</dbReference>
<dbReference type="GO" id="GO:0015344">
    <property type="term" value="F:siderophore uptake transmembrane transporter activity"/>
    <property type="evidence" value="ECO:0007669"/>
    <property type="project" value="TreeGrafter"/>
</dbReference>
<evidence type="ECO:0000259" key="13">
    <source>
        <dbReference type="Pfam" id="PF00593"/>
    </source>
</evidence>
<evidence type="ECO:0000256" key="1">
    <source>
        <dbReference type="ARBA" id="ARBA00004571"/>
    </source>
</evidence>
<evidence type="ECO:0000256" key="12">
    <source>
        <dbReference type="SAM" id="SignalP"/>
    </source>
</evidence>
<evidence type="ECO:0000256" key="8">
    <source>
        <dbReference type="ARBA" id="ARBA00023170"/>
    </source>
</evidence>
<dbReference type="PANTHER" id="PTHR30069">
    <property type="entry name" value="TONB-DEPENDENT OUTER MEMBRANE RECEPTOR"/>
    <property type="match status" value="1"/>
</dbReference>
<dbReference type="GO" id="GO:0044718">
    <property type="term" value="P:siderophore transmembrane transport"/>
    <property type="evidence" value="ECO:0007669"/>
    <property type="project" value="TreeGrafter"/>
</dbReference>
<keyword evidence="9 10" id="KW-0998">Cell outer membrane</keyword>
<evidence type="ECO:0000256" key="4">
    <source>
        <dbReference type="ARBA" id="ARBA00022692"/>
    </source>
</evidence>
<dbReference type="SUPFAM" id="SSF56935">
    <property type="entry name" value="Porins"/>
    <property type="match status" value="1"/>
</dbReference>
<evidence type="ECO:0000313" key="15">
    <source>
        <dbReference type="EMBL" id="NEN22159.1"/>
    </source>
</evidence>
<name>A0A7K3WKJ8_9FLAO</name>
<evidence type="ECO:0000313" key="16">
    <source>
        <dbReference type="Proteomes" id="UP000486602"/>
    </source>
</evidence>
<dbReference type="PANTHER" id="PTHR30069:SF29">
    <property type="entry name" value="HEMOGLOBIN AND HEMOGLOBIN-HAPTOGLOBIN-BINDING PROTEIN 1-RELATED"/>
    <property type="match status" value="1"/>
</dbReference>
<reference evidence="15 16" key="1">
    <citation type="submission" date="2020-02" db="EMBL/GenBank/DDBJ databases">
        <title>Out from the shadows clarifying the taxonomy of the family Cryomorphaceae and related taxa by utilizing the GTDB taxonomic framework.</title>
        <authorList>
            <person name="Bowman J.P."/>
        </authorList>
    </citation>
    <scope>NUCLEOTIDE SEQUENCE [LARGE SCALE GENOMIC DNA]</scope>
    <source>
        <strain evidence="15 16">QSSC 1-22</strain>
    </source>
</reference>
<dbReference type="PROSITE" id="PS52016">
    <property type="entry name" value="TONB_DEPENDENT_REC_3"/>
    <property type="match status" value="1"/>
</dbReference>
<keyword evidence="16" id="KW-1185">Reference proteome</keyword>
<dbReference type="Pfam" id="PF00593">
    <property type="entry name" value="TonB_dep_Rec_b-barrel"/>
    <property type="match status" value="1"/>
</dbReference>
<dbReference type="InterPro" id="IPR012910">
    <property type="entry name" value="Plug_dom"/>
</dbReference>
<dbReference type="GO" id="GO:0009279">
    <property type="term" value="C:cell outer membrane"/>
    <property type="evidence" value="ECO:0007669"/>
    <property type="project" value="UniProtKB-SubCell"/>
</dbReference>
<keyword evidence="3 10" id="KW-1134">Transmembrane beta strand</keyword>
<keyword evidence="4 10" id="KW-0812">Transmembrane</keyword>
<sequence length="782" mass="88476">MIRPLIILCLLISTFAEAQTPAYTISGTITDQASGEALIGATVYDYISGKGTTANNYGFYSLTLPSDSVRLRYSYVGFQNQMQSFFLKVNVSVDVEMSGLTELQGVEITSTKDNDLIEKTQMSTIDVSLDKVRDLPVLMGERDVMKTIQLLPGVQSGSEGSSGIYVRGGGPDQNLILIDGVPVYNANHLFGFFSIFNTDAINSVKLIKGGFPAEYGGRLSSVVDIRMKEGNTKEIHGEGGIGLVASRLTLEGPIVKDKTSFMISGRRTYIDALARPIIRAQGDVDGGYYFYDLNAKINHKFSDRSRMYLSGYFGKDRFFAKDSYNYGSGNNLQEDRYEARLQWGNGIGALRWNYIFNPKLFSNTTVTYSNYDFNIFNESSSKYIENGNPVENYSRIEYLSGIQDWSGKVDFNYLPNPDHYIKFGGNYTYHRFNPGINRYKEQSQYAREDTTYGSSKIYANEFYLYAEDDFKISDRLKINGGLHFSGFAVESKTYFSLQPRISGRYILNENTAVKASYASMAQYLHLLTNAGIGLPTDLWVPPTADIKPQLAHQIAGGVARTLKKGYEISLEGYYKKMNNLLEYKDGATFLGNASDWQTKVETGEGWSYGGEILFEKKTGKTTGWIGYTLSWTDRQFENLNNGEKFPYRYDRRHDLSVAVTHKFNDRVDIGVVWVYGTGNAVTLPTERYLPAQGFNTNYYGDVGYIESRNNYRMPSYHRLDVGVNLHKETKYGSRTWSFGLYNAYSRQNPFFLYFSSDRFGNTRLTQLSIFPIIPSFSYNFKF</sequence>
<accession>A0A7K3WKJ8</accession>
<keyword evidence="6 11" id="KW-0798">TonB box</keyword>
<comment type="similarity">
    <text evidence="10 11">Belongs to the TonB-dependent receptor family.</text>
</comment>
<keyword evidence="2 10" id="KW-0813">Transport</keyword>
<evidence type="ECO:0000256" key="2">
    <source>
        <dbReference type="ARBA" id="ARBA00022448"/>
    </source>
</evidence>
<evidence type="ECO:0000256" key="9">
    <source>
        <dbReference type="ARBA" id="ARBA00023237"/>
    </source>
</evidence>
<dbReference type="Gene3D" id="2.60.40.1120">
    <property type="entry name" value="Carboxypeptidase-like, regulatory domain"/>
    <property type="match status" value="1"/>
</dbReference>
<comment type="subcellular location">
    <subcellularLocation>
        <location evidence="1 10">Cell outer membrane</location>
        <topology evidence="1 10">Multi-pass membrane protein</topology>
    </subcellularLocation>
</comment>
<dbReference type="RefSeq" id="WP_163282886.1">
    <property type="nucleotide sequence ID" value="NZ_JAAGVY010000002.1"/>
</dbReference>
<dbReference type="InterPro" id="IPR037066">
    <property type="entry name" value="Plug_dom_sf"/>
</dbReference>
<feature type="domain" description="TonB-dependent receptor plug" evidence="14">
    <location>
        <begin position="140"/>
        <end position="218"/>
    </location>
</feature>
<dbReference type="EMBL" id="JAAGVY010000002">
    <property type="protein sequence ID" value="NEN22159.1"/>
    <property type="molecule type" value="Genomic_DNA"/>
</dbReference>
<dbReference type="InterPro" id="IPR039426">
    <property type="entry name" value="TonB-dep_rcpt-like"/>
</dbReference>
<dbReference type="Proteomes" id="UP000486602">
    <property type="component" value="Unassembled WGS sequence"/>
</dbReference>
<evidence type="ECO:0000256" key="7">
    <source>
        <dbReference type="ARBA" id="ARBA00023136"/>
    </source>
</evidence>
<evidence type="ECO:0000256" key="6">
    <source>
        <dbReference type="ARBA" id="ARBA00023077"/>
    </source>
</evidence>
<gene>
    <name evidence="15" type="ORF">G3O08_01410</name>
</gene>
<keyword evidence="7 10" id="KW-0472">Membrane</keyword>
<dbReference type="SUPFAM" id="SSF49464">
    <property type="entry name" value="Carboxypeptidase regulatory domain-like"/>
    <property type="match status" value="1"/>
</dbReference>
<dbReference type="InterPro" id="IPR036942">
    <property type="entry name" value="Beta-barrel_TonB_sf"/>
</dbReference>
<dbReference type="Pfam" id="PF13715">
    <property type="entry name" value="CarbopepD_reg_2"/>
    <property type="match status" value="1"/>
</dbReference>
<evidence type="ECO:0000256" key="3">
    <source>
        <dbReference type="ARBA" id="ARBA00022452"/>
    </source>
</evidence>
<evidence type="ECO:0000259" key="14">
    <source>
        <dbReference type="Pfam" id="PF07715"/>
    </source>
</evidence>
<protein>
    <submittedName>
        <fullName evidence="15">TonB-dependent receptor</fullName>
    </submittedName>
</protein>
<dbReference type="Gene3D" id="2.170.130.10">
    <property type="entry name" value="TonB-dependent receptor, plug domain"/>
    <property type="match status" value="1"/>
</dbReference>
<feature type="signal peptide" evidence="12">
    <location>
        <begin position="1"/>
        <end position="18"/>
    </location>
</feature>
<keyword evidence="5 12" id="KW-0732">Signal</keyword>
<feature type="domain" description="TonB-dependent receptor-like beta-barrel" evidence="13">
    <location>
        <begin position="287"/>
        <end position="742"/>
    </location>
</feature>
<evidence type="ECO:0000256" key="11">
    <source>
        <dbReference type="RuleBase" id="RU003357"/>
    </source>
</evidence>
<keyword evidence="8 15" id="KW-0675">Receptor</keyword>
<dbReference type="Gene3D" id="2.40.170.20">
    <property type="entry name" value="TonB-dependent receptor, beta-barrel domain"/>
    <property type="match status" value="1"/>
</dbReference>
<proteinExistence type="inferred from homology"/>
<feature type="chain" id="PRO_5029853805" evidence="12">
    <location>
        <begin position="19"/>
        <end position="782"/>
    </location>
</feature>
<evidence type="ECO:0000256" key="5">
    <source>
        <dbReference type="ARBA" id="ARBA00022729"/>
    </source>
</evidence>
<organism evidence="15 16">
    <name type="scientific">Cryomorpha ignava</name>
    <dbReference type="NCBI Taxonomy" id="101383"/>
    <lineage>
        <taxon>Bacteria</taxon>
        <taxon>Pseudomonadati</taxon>
        <taxon>Bacteroidota</taxon>
        <taxon>Flavobacteriia</taxon>
        <taxon>Flavobacteriales</taxon>
        <taxon>Cryomorphaceae</taxon>
        <taxon>Cryomorpha</taxon>
    </lineage>
</organism>
<dbReference type="Pfam" id="PF07715">
    <property type="entry name" value="Plug"/>
    <property type="match status" value="1"/>
</dbReference>
<comment type="caution">
    <text evidence="15">The sequence shown here is derived from an EMBL/GenBank/DDBJ whole genome shotgun (WGS) entry which is preliminary data.</text>
</comment>
<dbReference type="AlphaFoldDB" id="A0A7K3WKJ8"/>